<dbReference type="PANTHER" id="PTHR21310">
    <property type="entry name" value="AMINOGLYCOSIDE PHOSPHOTRANSFERASE-RELATED-RELATED"/>
    <property type="match status" value="1"/>
</dbReference>
<feature type="domain" description="Aminoglycoside phosphotransferase" evidence="1">
    <location>
        <begin position="20"/>
        <end position="218"/>
    </location>
</feature>
<proteinExistence type="predicted"/>
<name>A0ABP4PSW8_9ACTN</name>
<dbReference type="Proteomes" id="UP001500393">
    <property type="component" value="Unassembled WGS sequence"/>
</dbReference>
<dbReference type="RefSeq" id="WP_344217432.1">
    <property type="nucleotide sequence ID" value="NZ_BAAAOS010000033.1"/>
</dbReference>
<dbReference type="InterPro" id="IPR051678">
    <property type="entry name" value="AGP_Transferase"/>
</dbReference>
<dbReference type="InterPro" id="IPR011009">
    <property type="entry name" value="Kinase-like_dom_sf"/>
</dbReference>
<dbReference type="Pfam" id="PF01636">
    <property type="entry name" value="APH"/>
    <property type="match status" value="1"/>
</dbReference>
<accession>A0ABP4PSW8</accession>
<protein>
    <recommendedName>
        <fullName evidence="1">Aminoglycoside phosphotransferase domain-containing protein</fullName>
    </recommendedName>
</protein>
<comment type="caution">
    <text evidence="2">The sequence shown here is derived from an EMBL/GenBank/DDBJ whole genome shotgun (WGS) entry which is preliminary data.</text>
</comment>
<dbReference type="Gene3D" id="3.30.200.20">
    <property type="entry name" value="Phosphorylase Kinase, domain 1"/>
    <property type="match status" value="1"/>
</dbReference>
<dbReference type="Gene3D" id="3.90.1200.10">
    <property type="match status" value="1"/>
</dbReference>
<dbReference type="InterPro" id="IPR002575">
    <property type="entry name" value="Aminoglycoside_PTrfase"/>
</dbReference>
<dbReference type="SUPFAM" id="SSF56112">
    <property type="entry name" value="Protein kinase-like (PK-like)"/>
    <property type="match status" value="1"/>
</dbReference>
<evidence type="ECO:0000259" key="1">
    <source>
        <dbReference type="Pfam" id="PF01636"/>
    </source>
</evidence>
<reference evidence="3" key="1">
    <citation type="journal article" date="2019" name="Int. J. Syst. Evol. Microbiol.">
        <title>The Global Catalogue of Microorganisms (GCM) 10K type strain sequencing project: providing services to taxonomists for standard genome sequencing and annotation.</title>
        <authorList>
            <consortium name="The Broad Institute Genomics Platform"/>
            <consortium name="The Broad Institute Genome Sequencing Center for Infectious Disease"/>
            <person name="Wu L."/>
            <person name="Ma J."/>
        </authorList>
    </citation>
    <scope>NUCLEOTIDE SEQUENCE [LARGE SCALE GENOMIC DNA]</scope>
    <source>
        <strain evidence="3">JCM 14969</strain>
    </source>
</reference>
<sequence length="290" mass="31608">MRTESLAALADRYGVRLEAVREVPGGVANRAYLLGDELFLRIPRSPAFERDLRKEAAVIPVARAAGVRTPAIVEFDASRRLLAAPYMVVERVRGRDLVGREAPEKSFWEEVGRQVALLHAVQPAPLEGVTSDDGGGDPRPTVDRLATEGYLDSGTANWLLGWFDRLAVHIPQDQPHKLLHGDLAPQNLLASDSDNHLEALIDWGDAAWGPPGMEFAKLPLEQVAAALPSYRSTEGLEAAALWFHLSWGVSAIPKPPQPNQRHWTAPPTSRLLGVLRFFAAGPPAPWSGLA</sequence>
<evidence type="ECO:0000313" key="3">
    <source>
        <dbReference type="Proteomes" id="UP001500393"/>
    </source>
</evidence>
<keyword evidence="3" id="KW-1185">Reference proteome</keyword>
<dbReference type="EMBL" id="BAAAOS010000033">
    <property type="protein sequence ID" value="GAA1588436.1"/>
    <property type="molecule type" value="Genomic_DNA"/>
</dbReference>
<evidence type="ECO:0000313" key="2">
    <source>
        <dbReference type="EMBL" id="GAA1588436.1"/>
    </source>
</evidence>
<organism evidence="2 3">
    <name type="scientific">Kribbella sancticallisti</name>
    <dbReference type="NCBI Taxonomy" id="460087"/>
    <lineage>
        <taxon>Bacteria</taxon>
        <taxon>Bacillati</taxon>
        <taxon>Actinomycetota</taxon>
        <taxon>Actinomycetes</taxon>
        <taxon>Propionibacteriales</taxon>
        <taxon>Kribbellaceae</taxon>
        <taxon>Kribbella</taxon>
    </lineage>
</organism>
<dbReference type="PANTHER" id="PTHR21310:SF15">
    <property type="entry name" value="AMINOGLYCOSIDE PHOSPHOTRANSFERASE DOMAIN-CONTAINING PROTEIN"/>
    <property type="match status" value="1"/>
</dbReference>
<gene>
    <name evidence="2" type="ORF">GCM10009789_47460</name>
</gene>